<dbReference type="PROSITE" id="PS00211">
    <property type="entry name" value="ABC_TRANSPORTER_1"/>
    <property type="match status" value="1"/>
</dbReference>
<evidence type="ECO:0000256" key="5">
    <source>
        <dbReference type="ARBA" id="ARBA00022840"/>
    </source>
</evidence>
<feature type="transmembrane region" description="Helical" evidence="8">
    <location>
        <begin position="838"/>
        <end position="861"/>
    </location>
</feature>
<dbReference type="InterPro" id="IPR050173">
    <property type="entry name" value="ABC_transporter_C-like"/>
</dbReference>
<dbReference type="PROSITE" id="PS50929">
    <property type="entry name" value="ABC_TM1F"/>
    <property type="match status" value="1"/>
</dbReference>
<dbReference type="Pfam" id="PF00005">
    <property type="entry name" value="ABC_tran"/>
    <property type="match status" value="1"/>
</dbReference>
<dbReference type="InterPro" id="IPR044746">
    <property type="entry name" value="ABCC_6TM_D1"/>
</dbReference>
<evidence type="ECO:0000313" key="12">
    <source>
        <dbReference type="Proteomes" id="UP000308014"/>
    </source>
</evidence>
<dbReference type="GO" id="GO:0016020">
    <property type="term" value="C:membrane"/>
    <property type="evidence" value="ECO:0007669"/>
    <property type="project" value="UniProtKB-SubCell"/>
</dbReference>
<name>A0A4S8WBE8_AURPU</name>
<evidence type="ECO:0008006" key="13">
    <source>
        <dbReference type="Google" id="ProtNLM"/>
    </source>
</evidence>
<keyword evidence="5" id="KW-0067">ATP-binding</keyword>
<evidence type="ECO:0000259" key="9">
    <source>
        <dbReference type="PROSITE" id="PS50893"/>
    </source>
</evidence>
<keyword evidence="2" id="KW-0813">Transport</keyword>
<dbReference type="CDD" id="cd18579">
    <property type="entry name" value="ABC_6TM_ABCC_D1"/>
    <property type="match status" value="1"/>
</dbReference>
<dbReference type="SMART" id="SM00382">
    <property type="entry name" value="AAA"/>
    <property type="match status" value="1"/>
</dbReference>
<feature type="transmembrane region" description="Helical" evidence="8">
    <location>
        <begin position="499"/>
        <end position="522"/>
    </location>
</feature>
<dbReference type="GO" id="GO:0140359">
    <property type="term" value="F:ABC-type transporter activity"/>
    <property type="evidence" value="ECO:0007669"/>
    <property type="project" value="InterPro"/>
</dbReference>
<keyword evidence="7 8" id="KW-0472">Membrane</keyword>
<keyword evidence="6 8" id="KW-1133">Transmembrane helix</keyword>
<evidence type="ECO:0000313" key="11">
    <source>
        <dbReference type="EMBL" id="THW22081.1"/>
    </source>
</evidence>
<feature type="transmembrane region" description="Helical" evidence="8">
    <location>
        <begin position="378"/>
        <end position="400"/>
    </location>
</feature>
<evidence type="ECO:0000256" key="6">
    <source>
        <dbReference type="ARBA" id="ARBA00022989"/>
    </source>
</evidence>
<evidence type="ECO:0000256" key="8">
    <source>
        <dbReference type="SAM" id="Phobius"/>
    </source>
</evidence>
<dbReference type="GO" id="GO:0005524">
    <property type="term" value="F:ATP binding"/>
    <property type="evidence" value="ECO:0007669"/>
    <property type="project" value="UniProtKB-KW"/>
</dbReference>
<evidence type="ECO:0000256" key="3">
    <source>
        <dbReference type="ARBA" id="ARBA00022692"/>
    </source>
</evidence>
<feature type="transmembrane region" description="Helical" evidence="8">
    <location>
        <begin position="108"/>
        <end position="132"/>
    </location>
</feature>
<evidence type="ECO:0000256" key="2">
    <source>
        <dbReference type="ARBA" id="ARBA00022448"/>
    </source>
</evidence>
<organism evidence="11 12">
    <name type="scientific">Aureobasidium pullulans</name>
    <name type="common">Black yeast</name>
    <name type="synonym">Pullularia pullulans</name>
    <dbReference type="NCBI Taxonomy" id="5580"/>
    <lineage>
        <taxon>Eukaryota</taxon>
        <taxon>Fungi</taxon>
        <taxon>Dikarya</taxon>
        <taxon>Ascomycota</taxon>
        <taxon>Pezizomycotina</taxon>
        <taxon>Dothideomycetes</taxon>
        <taxon>Dothideomycetidae</taxon>
        <taxon>Dothideales</taxon>
        <taxon>Saccotheciaceae</taxon>
        <taxon>Aureobasidium</taxon>
    </lineage>
</organism>
<dbReference type="InterPro" id="IPR027417">
    <property type="entry name" value="P-loop_NTPase"/>
</dbReference>
<dbReference type="SUPFAM" id="SSF90123">
    <property type="entry name" value="ABC transporter transmembrane region"/>
    <property type="match status" value="1"/>
</dbReference>
<feature type="transmembrane region" description="Helical" evidence="8">
    <location>
        <begin position="881"/>
        <end position="904"/>
    </location>
</feature>
<dbReference type="Gene3D" id="3.40.50.300">
    <property type="entry name" value="P-loop containing nucleotide triphosphate hydrolases"/>
    <property type="match status" value="1"/>
</dbReference>
<dbReference type="PROSITE" id="PS50893">
    <property type="entry name" value="ABC_TRANSPORTER_2"/>
    <property type="match status" value="1"/>
</dbReference>
<dbReference type="AlphaFoldDB" id="A0A4S8WBE8"/>
<comment type="caution">
    <text evidence="11">The sequence shown here is derived from an EMBL/GenBank/DDBJ whole genome shotgun (WGS) entry which is preliminary data.</text>
</comment>
<sequence length="926" mass="102720">MQSNVAASSIEILIDTSQWLYILPLGASVYVTIAVFFRWRELQKSCIKVNVSHRGHTKVSCVVGWSLNVSLQHGNTISEVIHLVAIASITFLSPREHYRSLRPSKLMAVYLSIRTIADAFTLLFTLGTWSALALALKTFLEAANLIAESQSKESILLDNFRDVSPEEKAGPWSQGVFWWINSALFARQKAGFSLETLPKNPRQLDPSRLRQRLSLAWDQRKTPTTQFTLPLALLQCLMPEFVTIVPTRLLLIVLRYAQPLLISKILQLLAANSLGGQSYQLSCSIIMVSTIVYIGQAIVSSRYEHQLNRLNVMTRAALIGLIYEKTLNTPYTTYKDFSAVTLMSTDADSLGNVSDMFHEAWSQVLEVGVGVTLLAQQIGWFCLVPLLLISGCSNMTRYVAKNLRPKQHAWNKATQDRINKVVSILSSIKIVKMLGMTEVVKSQISDSRRVEIDASKDMRWVSVLANASANALGLFTPPITVILFAAFGKSKLDAETAYTTLAILVMVTHPANMVMTIVPRAIASLASFQRIQAFISKPHYQDLRLRLRQGEGATLDDCSRASQPAIELKNVDFRLADATNTVLENISLRIDQGSIVICTGPTGVGKSVLALAVAGEVTPSKGSISVITKLTALCVQSAWLSGQSVSDMVRGFSSSSVSHDEGWYRQVLEACCIDREILLDSSTSSGSGHARLSGGQKQRIALARAVYQRCDILVLDDPFSALDQRTQDRVIVNLLSPDGLLRHMHTTVFLITNAARAYPLADRILLLEQRSIKFDGDWSEYLAQSGSLTSYTHEHDGIQAEVDENKQPAVVRNQKQQVIKDDEFDLDRRPGDAAVYGYYLRSVGAFNMIALLSCTALYSFFSIFPQYWLKWWTESKTASDTFYMLGYLVLSMVAWASTSTMLWVNFMKLAPRSGAVLHARLLGTVL</sequence>
<dbReference type="Proteomes" id="UP000308014">
    <property type="component" value="Unassembled WGS sequence"/>
</dbReference>
<dbReference type="EMBL" id="QZAJ01000024">
    <property type="protein sequence ID" value="THW22081.1"/>
    <property type="molecule type" value="Genomic_DNA"/>
</dbReference>
<comment type="subcellular location">
    <subcellularLocation>
        <location evidence="1">Membrane</location>
        <topology evidence="1">Multi-pass membrane protein</topology>
    </subcellularLocation>
</comment>
<feature type="non-terminal residue" evidence="11">
    <location>
        <position position="926"/>
    </location>
</feature>
<dbReference type="PANTHER" id="PTHR24223:SF345">
    <property type="entry name" value="ABC MULTIDRUG TRANSPORTER (EUROFUNG)"/>
    <property type="match status" value="1"/>
</dbReference>
<proteinExistence type="predicted"/>
<dbReference type="InterPro" id="IPR003593">
    <property type="entry name" value="AAA+_ATPase"/>
</dbReference>
<dbReference type="SUPFAM" id="SSF52540">
    <property type="entry name" value="P-loop containing nucleoside triphosphate hydrolases"/>
    <property type="match status" value="1"/>
</dbReference>
<feature type="transmembrane region" description="Helical" evidence="8">
    <location>
        <begin position="463"/>
        <end position="487"/>
    </location>
</feature>
<feature type="domain" description="ABC transporter" evidence="9">
    <location>
        <begin position="566"/>
        <end position="794"/>
    </location>
</feature>
<accession>A0A4S8WBE8</accession>
<dbReference type="InterPro" id="IPR017871">
    <property type="entry name" value="ABC_transporter-like_CS"/>
</dbReference>
<feature type="transmembrane region" description="Helical" evidence="8">
    <location>
        <begin position="20"/>
        <end position="39"/>
    </location>
</feature>
<protein>
    <recommendedName>
        <fullName evidence="13">Multidrug resistance protein</fullName>
    </recommendedName>
</protein>
<gene>
    <name evidence="11" type="ORF">D6D24_01371</name>
</gene>
<keyword evidence="3 8" id="KW-0812">Transmembrane</keyword>
<dbReference type="InterPro" id="IPR036640">
    <property type="entry name" value="ABC1_TM_sf"/>
</dbReference>
<dbReference type="InterPro" id="IPR003439">
    <property type="entry name" value="ABC_transporter-like_ATP-bd"/>
</dbReference>
<evidence type="ECO:0000259" key="10">
    <source>
        <dbReference type="PROSITE" id="PS50929"/>
    </source>
</evidence>
<feature type="domain" description="ABC transmembrane type-1" evidence="10">
    <location>
        <begin position="249"/>
        <end position="523"/>
    </location>
</feature>
<dbReference type="PANTHER" id="PTHR24223">
    <property type="entry name" value="ATP-BINDING CASSETTE SUB-FAMILY C"/>
    <property type="match status" value="1"/>
</dbReference>
<evidence type="ECO:0000256" key="4">
    <source>
        <dbReference type="ARBA" id="ARBA00022741"/>
    </source>
</evidence>
<dbReference type="GO" id="GO:0016887">
    <property type="term" value="F:ATP hydrolysis activity"/>
    <property type="evidence" value="ECO:0007669"/>
    <property type="project" value="InterPro"/>
</dbReference>
<evidence type="ECO:0000256" key="1">
    <source>
        <dbReference type="ARBA" id="ARBA00004141"/>
    </source>
</evidence>
<dbReference type="InterPro" id="IPR011527">
    <property type="entry name" value="ABC1_TM_dom"/>
</dbReference>
<evidence type="ECO:0000256" key="7">
    <source>
        <dbReference type="ARBA" id="ARBA00023136"/>
    </source>
</evidence>
<keyword evidence="4" id="KW-0547">Nucleotide-binding</keyword>
<reference evidence="11 12" key="1">
    <citation type="submission" date="2018-10" db="EMBL/GenBank/DDBJ databases">
        <title>Fifty Aureobasidium pullulans genomes reveal a recombining polyextremotolerant generalist.</title>
        <authorList>
            <person name="Gostincar C."/>
            <person name="Turk M."/>
            <person name="Zajc J."/>
            <person name="Gunde-Cimerman N."/>
        </authorList>
    </citation>
    <scope>NUCLEOTIDE SEQUENCE [LARGE SCALE GENOMIC DNA]</scope>
    <source>
        <strain evidence="11 12">EXF-11318</strain>
    </source>
</reference>
<dbReference type="Pfam" id="PF00664">
    <property type="entry name" value="ABC_membrane"/>
    <property type="match status" value="1"/>
</dbReference>
<dbReference type="Gene3D" id="1.20.1560.10">
    <property type="entry name" value="ABC transporter type 1, transmembrane domain"/>
    <property type="match status" value="1"/>
</dbReference>